<dbReference type="AlphaFoldDB" id="A0A381N209"/>
<evidence type="ECO:0008006" key="2">
    <source>
        <dbReference type="Google" id="ProtNLM"/>
    </source>
</evidence>
<dbReference type="SMART" id="SM01234">
    <property type="entry name" value="Haemolytic"/>
    <property type="match status" value="1"/>
</dbReference>
<dbReference type="PANTHER" id="PTHR33383:SF1">
    <property type="entry name" value="MEMBRANE PROTEIN INSERTION EFFICIENCY FACTOR-RELATED"/>
    <property type="match status" value="1"/>
</dbReference>
<evidence type="ECO:0000313" key="1">
    <source>
        <dbReference type="EMBL" id="SUZ47708.1"/>
    </source>
</evidence>
<name>A0A381N209_9ZZZZ</name>
<organism evidence="1">
    <name type="scientific">marine metagenome</name>
    <dbReference type="NCBI Taxonomy" id="408172"/>
    <lineage>
        <taxon>unclassified sequences</taxon>
        <taxon>metagenomes</taxon>
        <taxon>ecological metagenomes</taxon>
    </lineage>
</organism>
<dbReference type="Pfam" id="PF01809">
    <property type="entry name" value="YidD"/>
    <property type="match status" value="1"/>
</dbReference>
<proteinExistence type="predicted"/>
<dbReference type="NCBIfam" id="TIGR00278">
    <property type="entry name" value="membrane protein insertion efficiency factor YidD"/>
    <property type="match status" value="1"/>
</dbReference>
<dbReference type="PANTHER" id="PTHR33383">
    <property type="entry name" value="MEMBRANE PROTEIN INSERTION EFFICIENCY FACTOR-RELATED"/>
    <property type="match status" value="1"/>
</dbReference>
<gene>
    <name evidence="1" type="ORF">METZ01_LOCUS562</name>
</gene>
<sequence>MMISPYMPGQCRFDPTCSTFAFEAVKTRGALRGSWLAVKRVIRCYPGGSRGYDPVPEKKIY</sequence>
<reference evidence="1" key="1">
    <citation type="submission" date="2018-05" db="EMBL/GenBank/DDBJ databases">
        <authorList>
            <person name="Lanie J.A."/>
            <person name="Ng W.-L."/>
            <person name="Kazmierczak K.M."/>
            <person name="Andrzejewski T.M."/>
            <person name="Davidsen T.M."/>
            <person name="Wayne K.J."/>
            <person name="Tettelin H."/>
            <person name="Glass J.I."/>
            <person name="Rusch D."/>
            <person name="Podicherti R."/>
            <person name="Tsui H.-C.T."/>
            <person name="Winkler M.E."/>
        </authorList>
    </citation>
    <scope>NUCLEOTIDE SEQUENCE</scope>
</reference>
<dbReference type="EMBL" id="UINC01000031">
    <property type="protein sequence ID" value="SUZ47708.1"/>
    <property type="molecule type" value="Genomic_DNA"/>
</dbReference>
<accession>A0A381N209</accession>
<protein>
    <recommendedName>
        <fullName evidence="2">Membrane protein insertion efficiency factor YidD</fullName>
    </recommendedName>
</protein>
<dbReference type="InterPro" id="IPR002696">
    <property type="entry name" value="Membr_insert_effic_factor_YidD"/>
</dbReference>